<keyword evidence="2" id="KW-1185">Reference proteome</keyword>
<protein>
    <recommendedName>
        <fullName evidence="3">Reverse transcriptase Ty1/copia-type domain-containing protein</fullName>
    </recommendedName>
</protein>
<dbReference type="InterPro" id="IPR043502">
    <property type="entry name" value="DNA/RNA_pol_sf"/>
</dbReference>
<dbReference type="InParanoid" id="A0A067QGW8"/>
<evidence type="ECO:0000313" key="1">
    <source>
        <dbReference type="EMBL" id="KDQ62767.1"/>
    </source>
</evidence>
<dbReference type="HOGENOM" id="CLU_001650_6_0_1"/>
<dbReference type="PANTHER" id="PTHR11439:SF467">
    <property type="entry name" value="INTEGRASE CATALYTIC DOMAIN-CONTAINING PROTEIN"/>
    <property type="match status" value="1"/>
</dbReference>
<dbReference type="CDD" id="cd09272">
    <property type="entry name" value="RNase_HI_RT_Ty1"/>
    <property type="match status" value="1"/>
</dbReference>
<dbReference type="STRING" id="933084.A0A067QGW8"/>
<dbReference type="AlphaFoldDB" id="A0A067QGW8"/>
<dbReference type="EMBL" id="KL197711">
    <property type="protein sequence ID" value="KDQ62767.1"/>
    <property type="molecule type" value="Genomic_DNA"/>
</dbReference>
<evidence type="ECO:0008006" key="3">
    <source>
        <dbReference type="Google" id="ProtNLM"/>
    </source>
</evidence>
<reference evidence="2" key="1">
    <citation type="journal article" date="2014" name="Proc. Natl. Acad. Sci. U.S.A.">
        <title>Extensive sampling of basidiomycete genomes demonstrates inadequacy of the white-rot/brown-rot paradigm for wood decay fungi.</title>
        <authorList>
            <person name="Riley R."/>
            <person name="Salamov A.A."/>
            <person name="Brown D.W."/>
            <person name="Nagy L.G."/>
            <person name="Floudas D."/>
            <person name="Held B.W."/>
            <person name="Levasseur A."/>
            <person name="Lombard V."/>
            <person name="Morin E."/>
            <person name="Otillar R."/>
            <person name="Lindquist E.A."/>
            <person name="Sun H."/>
            <person name="LaButti K.M."/>
            <person name="Schmutz J."/>
            <person name="Jabbour D."/>
            <person name="Luo H."/>
            <person name="Baker S.E."/>
            <person name="Pisabarro A.G."/>
            <person name="Walton J.D."/>
            <person name="Blanchette R.A."/>
            <person name="Henrissat B."/>
            <person name="Martin F."/>
            <person name="Cullen D."/>
            <person name="Hibbett D.S."/>
            <person name="Grigoriev I.V."/>
        </authorList>
    </citation>
    <scope>NUCLEOTIDE SEQUENCE [LARGE SCALE GENOMIC DNA]</scope>
    <source>
        <strain evidence="2">MUCL 33604</strain>
    </source>
</reference>
<name>A0A067QGW8_9AGAM</name>
<dbReference type="OrthoDB" id="3255262at2759"/>
<organism evidence="1 2">
    <name type="scientific">Jaapia argillacea MUCL 33604</name>
    <dbReference type="NCBI Taxonomy" id="933084"/>
    <lineage>
        <taxon>Eukaryota</taxon>
        <taxon>Fungi</taxon>
        <taxon>Dikarya</taxon>
        <taxon>Basidiomycota</taxon>
        <taxon>Agaricomycotina</taxon>
        <taxon>Agaricomycetes</taxon>
        <taxon>Agaricomycetidae</taxon>
        <taxon>Jaapiales</taxon>
        <taxon>Jaapiaceae</taxon>
        <taxon>Jaapia</taxon>
    </lineage>
</organism>
<dbReference type="SUPFAM" id="SSF56672">
    <property type="entry name" value="DNA/RNA polymerases"/>
    <property type="match status" value="1"/>
</dbReference>
<proteinExistence type="predicted"/>
<dbReference type="Proteomes" id="UP000027265">
    <property type="component" value="Unassembled WGS sequence"/>
</dbReference>
<gene>
    <name evidence="1" type="ORF">JAAARDRAFT_190047</name>
</gene>
<sequence length="245" mass="27397">MLDCAPARTPLPTGLTLEKATQEATPEFHLKYQSLIGSLLYAMLGTRPDISYAITRLSRFNSNPSVSHWKAAKYILRYLKATKDFRLRFDGSTGSGLIGYSDADWAENKDDRHSTTGYCFLMAGGAVSWVTRRQPTVALSSTEAEYMALSDTSRQTAWFRTLLSELGFDLTSQPTPLCADNQGAIFMSVNPVHDRRTKHVDIRYHFIREFIENKNAELYHVATEEMIADTLTKSLAHSSGSVEAV</sequence>
<accession>A0A067QGW8</accession>
<dbReference type="PANTHER" id="PTHR11439">
    <property type="entry name" value="GAG-POL-RELATED RETROTRANSPOSON"/>
    <property type="match status" value="1"/>
</dbReference>
<evidence type="ECO:0000313" key="2">
    <source>
        <dbReference type="Proteomes" id="UP000027265"/>
    </source>
</evidence>